<evidence type="ECO:0000256" key="2">
    <source>
        <dbReference type="SAM" id="MobiDB-lite"/>
    </source>
</evidence>
<dbReference type="EMBL" id="KZ678497">
    <property type="protein sequence ID" value="PSR81652.1"/>
    <property type="molecule type" value="Genomic_DNA"/>
</dbReference>
<protein>
    <submittedName>
        <fullName evidence="3">Uncharacterized protein</fullName>
    </submittedName>
</protein>
<feature type="compositionally biased region" description="Basic and acidic residues" evidence="2">
    <location>
        <begin position="186"/>
        <end position="195"/>
    </location>
</feature>
<evidence type="ECO:0000313" key="4">
    <source>
        <dbReference type="Proteomes" id="UP000241462"/>
    </source>
</evidence>
<dbReference type="STRING" id="2025994.A0A2T3A2F7"/>
<keyword evidence="4" id="KW-1185">Reference proteome</keyword>
<dbReference type="OrthoDB" id="5096988at2759"/>
<feature type="compositionally biased region" description="Polar residues" evidence="2">
    <location>
        <begin position="125"/>
        <end position="134"/>
    </location>
</feature>
<feature type="compositionally biased region" description="Polar residues" evidence="2">
    <location>
        <begin position="261"/>
        <end position="279"/>
    </location>
</feature>
<feature type="region of interest" description="Disordered" evidence="2">
    <location>
        <begin position="359"/>
        <end position="461"/>
    </location>
</feature>
<feature type="compositionally biased region" description="Basic and acidic residues" evidence="2">
    <location>
        <begin position="11"/>
        <end position="38"/>
    </location>
</feature>
<feature type="compositionally biased region" description="Polar residues" evidence="2">
    <location>
        <begin position="149"/>
        <end position="162"/>
    </location>
</feature>
<feature type="compositionally biased region" description="Low complexity" evidence="2">
    <location>
        <begin position="411"/>
        <end position="421"/>
    </location>
</feature>
<accession>A0A2T3A2F7</accession>
<feature type="compositionally biased region" description="Polar residues" evidence="2">
    <location>
        <begin position="102"/>
        <end position="115"/>
    </location>
</feature>
<feature type="region of interest" description="Disordered" evidence="2">
    <location>
        <begin position="1"/>
        <end position="279"/>
    </location>
</feature>
<gene>
    <name evidence="3" type="ORF">BD289DRAFT_34077</name>
</gene>
<feature type="compositionally biased region" description="Basic and acidic residues" evidence="2">
    <location>
        <begin position="205"/>
        <end position="217"/>
    </location>
</feature>
<dbReference type="AlphaFoldDB" id="A0A2T3A2F7"/>
<dbReference type="InParanoid" id="A0A2T3A2F7"/>
<feature type="compositionally biased region" description="Low complexity" evidence="2">
    <location>
        <begin position="371"/>
        <end position="389"/>
    </location>
</feature>
<evidence type="ECO:0000256" key="1">
    <source>
        <dbReference type="SAM" id="Coils"/>
    </source>
</evidence>
<sequence length="461" mass="49754">MSSPPRLRVRRERDRQDETERQSQRAREVINDRFKDEGAEGALDAVHQQQQQPSRPAHPRRKSTSASSTSSLSASSGSSGCSGSPPGAGSGAAPTAPAGLQPSPTQPSGPLSHASNRGPPPPHLTFNNSINKSPSEPRRPAGARELLPSYNTSGSHTNTYNIQAPIMDAKATPRSPGDDLFPPNKVDIDAARYREAQQQAQAQNRRNERGGSTRDRPTQTNTGKDLRDRRPTGQQQVNGRSPAAGSLSGGFHGQQRPVSPESLSSPSGLAPGTSIQRLPTPSVANSVLQPLDAKVAEYGTLMSDAQDEMAHLDEEMRALQDRQREAEQRFLEAKAKHDDYRRQYNDVEKALRGEYPAVAAATRKDRERGGDLNNNNSNYNTNNNNGVNGSDEQQRVGPTPSMPDLQHYGQAGASGSGNLLNGNGGHPGMRSQRTVSIQSEYMDGEARPGSKRGRWSKLFGV</sequence>
<dbReference type="Proteomes" id="UP000241462">
    <property type="component" value="Unassembled WGS sequence"/>
</dbReference>
<feature type="coiled-coil region" evidence="1">
    <location>
        <begin position="302"/>
        <end position="350"/>
    </location>
</feature>
<evidence type="ECO:0000313" key="3">
    <source>
        <dbReference type="EMBL" id="PSR81652.1"/>
    </source>
</evidence>
<keyword evidence="1" id="KW-0175">Coiled coil</keyword>
<proteinExistence type="predicted"/>
<reference evidence="3 4" key="1">
    <citation type="journal article" date="2018" name="Mycol. Prog.">
        <title>Coniella lustricola, a new species from submerged detritus.</title>
        <authorList>
            <person name="Raudabaugh D.B."/>
            <person name="Iturriaga T."/>
            <person name="Carver A."/>
            <person name="Mondo S."/>
            <person name="Pangilinan J."/>
            <person name="Lipzen A."/>
            <person name="He G."/>
            <person name="Amirebrahimi M."/>
            <person name="Grigoriev I.V."/>
            <person name="Miller A.N."/>
        </authorList>
    </citation>
    <scope>NUCLEOTIDE SEQUENCE [LARGE SCALE GENOMIC DNA]</scope>
    <source>
        <strain evidence="3 4">B22-T-1</strain>
    </source>
</reference>
<feature type="compositionally biased region" description="Low complexity" evidence="2">
    <location>
        <begin position="64"/>
        <end position="99"/>
    </location>
</feature>
<organism evidence="3 4">
    <name type="scientific">Coniella lustricola</name>
    <dbReference type="NCBI Taxonomy" id="2025994"/>
    <lineage>
        <taxon>Eukaryota</taxon>
        <taxon>Fungi</taxon>
        <taxon>Dikarya</taxon>
        <taxon>Ascomycota</taxon>
        <taxon>Pezizomycotina</taxon>
        <taxon>Sordariomycetes</taxon>
        <taxon>Sordariomycetidae</taxon>
        <taxon>Diaporthales</taxon>
        <taxon>Schizoparmaceae</taxon>
        <taxon>Coniella</taxon>
    </lineage>
</organism>
<name>A0A2T3A2F7_9PEZI</name>